<keyword evidence="8 10" id="KW-0233">DNA recombination</keyword>
<dbReference type="NCBIfam" id="TIGR02224">
    <property type="entry name" value="recomb_XerC"/>
    <property type="match status" value="1"/>
</dbReference>
<dbReference type="InterPro" id="IPR011931">
    <property type="entry name" value="Recomb_XerC"/>
</dbReference>
<dbReference type="CDD" id="cd00798">
    <property type="entry name" value="INT_XerDC_C"/>
    <property type="match status" value="1"/>
</dbReference>
<dbReference type="HAMAP" id="MF_01808">
    <property type="entry name" value="Recomb_XerC_XerD"/>
    <property type="match status" value="1"/>
</dbReference>
<dbReference type="GO" id="GO:0009037">
    <property type="term" value="F:tyrosine-based site-specific recombinase activity"/>
    <property type="evidence" value="ECO:0007669"/>
    <property type="project" value="UniProtKB-UniRule"/>
</dbReference>
<evidence type="ECO:0000256" key="5">
    <source>
        <dbReference type="ARBA" id="ARBA00022829"/>
    </source>
</evidence>
<feature type="active site" evidence="10">
    <location>
        <position position="275"/>
    </location>
</feature>
<evidence type="ECO:0000256" key="7">
    <source>
        <dbReference type="ARBA" id="ARBA00023125"/>
    </source>
</evidence>
<dbReference type="InterPro" id="IPR044068">
    <property type="entry name" value="CB"/>
</dbReference>
<dbReference type="Gene3D" id="1.10.150.130">
    <property type="match status" value="1"/>
</dbReference>
<feature type="domain" description="Tyr recombinase" evidence="12">
    <location>
        <begin position="112"/>
        <end position="297"/>
    </location>
</feature>
<dbReference type="InterPro" id="IPR013762">
    <property type="entry name" value="Integrase-like_cat_sf"/>
</dbReference>
<evidence type="ECO:0000256" key="3">
    <source>
        <dbReference type="ARBA" id="ARBA00022490"/>
    </source>
</evidence>
<dbReference type="GO" id="GO:0005737">
    <property type="term" value="C:cytoplasm"/>
    <property type="evidence" value="ECO:0007669"/>
    <property type="project" value="UniProtKB-SubCell"/>
</dbReference>
<feature type="active site" description="O-(3'-phospho-DNA)-tyrosine intermediate" evidence="10">
    <location>
        <position position="284"/>
    </location>
</feature>
<keyword evidence="9 10" id="KW-0131">Cell cycle</keyword>
<dbReference type="InterPro" id="IPR010998">
    <property type="entry name" value="Integrase_recombinase_N"/>
</dbReference>
<dbReference type="GO" id="GO:0003677">
    <property type="term" value="F:DNA binding"/>
    <property type="evidence" value="ECO:0007669"/>
    <property type="project" value="UniProtKB-UniRule"/>
</dbReference>
<evidence type="ECO:0000256" key="9">
    <source>
        <dbReference type="ARBA" id="ARBA00023306"/>
    </source>
</evidence>
<dbReference type="InterPro" id="IPR050090">
    <property type="entry name" value="Tyrosine_recombinase_XerCD"/>
</dbReference>
<protein>
    <recommendedName>
        <fullName evidence="10 11">Tyrosine recombinase XerC</fullName>
    </recommendedName>
</protein>
<evidence type="ECO:0000256" key="1">
    <source>
        <dbReference type="ARBA" id="ARBA00004496"/>
    </source>
</evidence>
<evidence type="ECO:0000256" key="2">
    <source>
        <dbReference type="ARBA" id="ARBA00006657"/>
    </source>
</evidence>
<dbReference type="Gene3D" id="1.10.443.10">
    <property type="entry name" value="Intergrase catalytic core"/>
    <property type="match status" value="1"/>
</dbReference>
<evidence type="ECO:0000256" key="10">
    <source>
        <dbReference type="HAMAP-Rule" id="MF_01808"/>
    </source>
</evidence>
<keyword evidence="5 10" id="KW-0159">Chromosome partition</keyword>
<evidence type="ECO:0000256" key="8">
    <source>
        <dbReference type="ARBA" id="ARBA00023172"/>
    </source>
</evidence>
<keyword evidence="3 10" id="KW-0963">Cytoplasm</keyword>
<feature type="domain" description="Core-binding (CB)" evidence="13">
    <location>
        <begin position="5"/>
        <end position="91"/>
    </location>
</feature>
<comment type="similarity">
    <text evidence="2 10">Belongs to the 'phage' integrase family. XerC subfamily.</text>
</comment>
<gene>
    <name evidence="10 14" type="primary">xerC</name>
    <name evidence="14" type="ORF">HUG15_13005</name>
</gene>
<dbReference type="PANTHER" id="PTHR30349">
    <property type="entry name" value="PHAGE INTEGRASE-RELATED"/>
    <property type="match status" value="1"/>
</dbReference>
<comment type="subunit">
    <text evidence="10">Forms a cyclic heterotetrameric complex composed of two molecules of XerC and two molecules of XerD.</text>
</comment>
<dbReference type="KEGG" id="scia:HUG15_13005"/>
<keyword evidence="15" id="KW-1185">Reference proteome</keyword>
<dbReference type="InterPro" id="IPR004107">
    <property type="entry name" value="Integrase_SAM-like_N"/>
</dbReference>
<evidence type="ECO:0000313" key="15">
    <source>
        <dbReference type="Proteomes" id="UP000595823"/>
    </source>
</evidence>
<organism evidence="14 15">
    <name type="scientific">Salicibibacter cibarius</name>
    <dbReference type="NCBI Taxonomy" id="2743000"/>
    <lineage>
        <taxon>Bacteria</taxon>
        <taxon>Bacillati</taxon>
        <taxon>Bacillota</taxon>
        <taxon>Bacilli</taxon>
        <taxon>Bacillales</taxon>
        <taxon>Bacillaceae</taxon>
        <taxon>Salicibibacter</taxon>
    </lineage>
</organism>
<dbReference type="PANTHER" id="PTHR30349:SF77">
    <property type="entry name" value="TYROSINE RECOMBINASE XERC"/>
    <property type="match status" value="1"/>
</dbReference>
<dbReference type="InterPro" id="IPR023009">
    <property type="entry name" value="Tyrosine_recombinase_XerC/XerD"/>
</dbReference>
<feature type="active site" evidence="10">
    <location>
        <position position="152"/>
    </location>
</feature>
<dbReference type="GO" id="GO:0006313">
    <property type="term" value="P:DNA transposition"/>
    <property type="evidence" value="ECO:0007669"/>
    <property type="project" value="UniProtKB-UniRule"/>
</dbReference>
<evidence type="ECO:0000256" key="11">
    <source>
        <dbReference type="NCBIfam" id="TIGR02224"/>
    </source>
</evidence>
<dbReference type="PROSITE" id="PS51900">
    <property type="entry name" value="CB"/>
    <property type="match status" value="1"/>
</dbReference>
<evidence type="ECO:0000256" key="4">
    <source>
        <dbReference type="ARBA" id="ARBA00022618"/>
    </source>
</evidence>
<dbReference type="Pfam" id="PF00589">
    <property type="entry name" value="Phage_integrase"/>
    <property type="match status" value="1"/>
</dbReference>
<dbReference type="AlphaFoldDB" id="A0A7T6Z410"/>
<dbReference type="InterPro" id="IPR002104">
    <property type="entry name" value="Integrase_catalytic"/>
</dbReference>
<dbReference type="GO" id="GO:0051301">
    <property type="term" value="P:cell division"/>
    <property type="evidence" value="ECO:0007669"/>
    <property type="project" value="UniProtKB-UniRule"/>
</dbReference>
<evidence type="ECO:0000259" key="13">
    <source>
        <dbReference type="PROSITE" id="PS51900"/>
    </source>
</evidence>
<dbReference type="GO" id="GO:0007059">
    <property type="term" value="P:chromosome segregation"/>
    <property type="evidence" value="ECO:0007669"/>
    <property type="project" value="UniProtKB-UniRule"/>
</dbReference>
<dbReference type="SUPFAM" id="SSF56349">
    <property type="entry name" value="DNA breaking-rejoining enzymes"/>
    <property type="match status" value="1"/>
</dbReference>
<name>A0A7T6Z410_9BACI</name>
<evidence type="ECO:0000259" key="12">
    <source>
        <dbReference type="PROSITE" id="PS51898"/>
    </source>
</evidence>
<keyword evidence="6 10" id="KW-0229">DNA integration</keyword>
<keyword evidence="7 10" id="KW-0238">DNA-binding</keyword>
<comment type="function">
    <text evidence="10">Site-specific tyrosine recombinase, which acts by catalyzing the cutting and rejoining of the recombining DNA molecules. The XerC-XerD complex is essential to convert dimers of the bacterial chromosome into monomers to permit their segregation at cell division. It also contributes to the segregational stability of plasmids.</text>
</comment>
<feature type="active site" evidence="10">
    <location>
        <position position="249"/>
    </location>
</feature>
<comment type="subcellular location">
    <subcellularLocation>
        <location evidence="1 10">Cytoplasm</location>
    </subcellularLocation>
</comment>
<dbReference type="Proteomes" id="UP000595823">
    <property type="component" value="Chromosome"/>
</dbReference>
<proteinExistence type="inferred from homology"/>
<dbReference type="EMBL" id="CP054705">
    <property type="protein sequence ID" value="QQK76387.1"/>
    <property type="molecule type" value="Genomic_DNA"/>
</dbReference>
<evidence type="ECO:0000256" key="6">
    <source>
        <dbReference type="ARBA" id="ARBA00022908"/>
    </source>
</evidence>
<sequence>MLMRSDSRDPYLAFFQYLQVEKNATAHTMAAYRRQLGVWQHYVQEELQVDVCAVDYRHIRMYLTHLHDKGLARTSIARELSVIRSFYRFLKRESLIQNNPVSFTRFPTQTERLPRFLYSNELETLLSVCEGEDPLKQRDLAIIELLYATGIRASECCGLVLDDLDLSTETIHVTGKGGKERYIPIGAYALDALIKYCEDGRSALANHEKNRPSALFLNYRGGTLTDRGLRYVLNKRVQEASHSLKMSPHSLRHTFATHLLNEGADLRAVQELLGHEHLSTTQRYTHVTTDRLRTIYKGAHPRA</sequence>
<keyword evidence="4 10" id="KW-0132">Cell division</keyword>
<reference evidence="14 15" key="1">
    <citation type="submission" date="2020-06" db="EMBL/GenBank/DDBJ databases">
        <title>Genomic analysis of Salicibibacter sp. NKC5-3.</title>
        <authorList>
            <person name="Oh Y.J."/>
        </authorList>
    </citation>
    <scope>NUCLEOTIDE SEQUENCE [LARGE SCALE GENOMIC DNA]</scope>
    <source>
        <strain evidence="14 15">NKC5-3</strain>
    </source>
</reference>
<evidence type="ECO:0000313" key="14">
    <source>
        <dbReference type="EMBL" id="QQK76387.1"/>
    </source>
</evidence>
<dbReference type="InterPro" id="IPR011010">
    <property type="entry name" value="DNA_brk_join_enz"/>
</dbReference>
<feature type="active site" evidence="10">
    <location>
        <position position="176"/>
    </location>
</feature>
<dbReference type="NCBIfam" id="NF001399">
    <property type="entry name" value="PRK00283.1"/>
    <property type="match status" value="1"/>
</dbReference>
<feature type="active site" evidence="10">
    <location>
        <position position="252"/>
    </location>
</feature>
<accession>A0A7T6Z410</accession>
<dbReference type="PROSITE" id="PS51898">
    <property type="entry name" value="TYR_RECOMBINASE"/>
    <property type="match status" value="1"/>
</dbReference>
<dbReference type="Pfam" id="PF02899">
    <property type="entry name" value="Phage_int_SAM_1"/>
    <property type="match status" value="1"/>
</dbReference>